<keyword evidence="2" id="KW-1185">Reference proteome</keyword>
<reference evidence="1" key="1">
    <citation type="submission" date="2022-07" db="EMBL/GenBank/DDBJ databases">
        <title>Phylogenomic reconstructions and comparative analyses of Kickxellomycotina fungi.</title>
        <authorList>
            <person name="Reynolds N.K."/>
            <person name="Stajich J.E."/>
            <person name="Barry K."/>
            <person name="Grigoriev I.V."/>
            <person name="Crous P."/>
            <person name="Smith M.E."/>
        </authorList>
    </citation>
    <scope>NUCLEOTIDE SEQUENCE</scope>
    <source>
        <strain evidence="1">CBS 190363</strain>
    </source>
</reference>
<protein>
    <submittedName>
        <fullName evidence="1">Fatty acid synthase alpha subunit Lsd1</fullName>
        <ecNumber evidence="1">2.3.1.86</ecNumber>
    </submittedName>
</protein>
<accession>A0ACC1LXB3</accession>
<evidence type="ECO:0000313" key="2">
    <source>
        <dbReference type="Proteomes" id="UP001139981"/>
    </source>
</evidence>
<proteinExistence type="predicted"/>
<dbReference type="EC" id="2.3.1.86" evidence="1"/>
<keyword evidence="1" id="KW-0012">Acyltransferase</keyword>
<keyword evidence="1" id="KW-0808">Transferase</keyword>
<feature type="non-terminal residue" evidence="1">
    <location>
        <position position="507"/>
    </location>
</feature>
<comment type="caution">
    <text evidence="1">The sequence shown here is derived from an EMBL/GenBank/DDBJ whole genome shotgun (WGS) entry which is preliminary data.</text>
</comment>
<feature type="non-terminal residue" evidence="1">
    <location>
        <position position="1"/>
    </location>
</feature>
<dbReference type="Proteomes" id="UP001139981">
    <property type="component" value="Unassembled WGS sequence"/>
</dbReference>
<gene>
    <name evidence="1" type="primary">fas2_38</name>
    <name evidence="1" type="ORF">IWW38_005159</name>
</gene>
<evidence type="ECO:0000313" key="1">
    <source>
        <dbReference type="EMBL" id="KAJ2887355.1"/>
    </source>
</evidence>
<sequence>TDSVRTYQLPVESYQLPELSEWLSILAGPTNSWLRALLTMPVIVKGSSYIDNYVRRVFCPRPGQVVTILMDGCQPQSLEVVEADSGFLALKIERNVDGIIDFNVYHQTVSSVTSLCYSFVYQPQQPLTPIHFVVEGHVDRMCQLYLDTWIDNADVPADSTNVLNANSRLTSDGFVITKEHVRALCQNVRNHSKHYLLPTDGELFAPMEFLIVSTLPNMLLTLSSSFVTSDLFKILHLYNKFQLVDGATMLKVGDRVSSDLVISGLVSTPLGRRATLFINLYRHAEKIATIEGGFLYRGDFLDIDKTFEHALDQRYTIQLATAIDVTALEAKRWFVYCEDASARVSPGSVVEFQLDSYYRFKSESVYSSVSTNGRVFAKFASGQSVHIANVCFECGISAKDPVIEYLRRHETATDSLLFGHDGHPLTPLNEPQWPYTTVPDSNQEYARLSSDGNPIHINTYIADLAGLPRPITHGLWTSAATRAVVERYAANDEPERIRMYQANFVGM</sequence>
<organism evidence="1 2">
    <name type="scientific">Coemansia aciculifera</name>
    <dbReference type="NCBI Taxonomy" id="417176"/>
    <lineage>
        <taxon>Eukaryota</taxon>
        <taxon>Fungi</taxon>
        <taxon>Fungi incertae sedis</taxon>
        <taxon>Zoopagomycota</taxon>
        <taxon>Kickxellomycotina</taxon>
        <taxon>Kickxellomycetes</taxon>
        <taxon>Kickxellales</taxon>
        <taxon>Kickxellaceae</taxon>
        <taxon>Coemansia</taxon>
    </lineage>
</organism>
<name>A0ACC1LXB3_9FUNG</name>
<dbReference type="EMBL" id="JANBVB010002253">
    <property type="protein sequence ID" value="KAJ2887355.1"/>
    <property type="molecule type" value="Genomic_DNA"/>
</dbReference>